<feature type="transmembrane region" description="Helical" evidence="1">
    <location>
        <begin position="21"/>
        <end position="41"/>
    </location>
</feature>
<keyword evidence="1" id="KW-1133">Transmembrane helix</keyword>
<dbReference type="EMBL" id="VLJN01000014">
    <property type="protein sequence ID" value="TWG86224.1"/>
    <property type="molecule type" value="Genomic_DNA"/>
</dbReference>
<protein>
    <submittedName>
        <fullName evidence="2">Uncharacterized protein</fullName>
    </submittedName>
</protein>
<dbReference type="Proteomes" id="UP000318141">
    <property type="component" value="Unassembled WGS sequence"/>
</dbReference>
<proteinExistence type="predicted"/>
<evidence type="ECO:0000313" key="3">
    <source>
        <dbReference type="Proteomes" id="UP000318141"/>
    </source>
</evidence>
<dbReference type="AlphaFoldDB" id="A0A562BLY7"/>
<keyword evidence="1" id="KW-0472">Membrane</keyword>
<keyword evidence="1" id="KW-0812">Transmembrane</keyword>
<reference evidence="2 3" key="1">
    <citation type="submission" date="2019-07" db="EMBL/GenBank/DDBJ databases">
        <title>Genome sequencing of lignin-degrading bacterial isolates.</title>
        <authorList>
            <person name="Gladden J."/>
        </authorList>
    </citation>
    <scope>NUCLEOTIDE SEQUENCE [LARGE SCALE GENOMIC DNA]</scope>
    <source>
        <strain evidence="2 3">J11</strain>
    </source>
</reference>
<keyword evidence="3" id="KW-1185">Reference proteome</keyword>
<sequence>MNERAWRPDNDVVLTGSARRLLGSVLGPAFVAGLFYFYGAAVREVTSPHSTHFNNQKNA</sequence>
<evidence type="ECO:0000313" key="2">
    <source>
        <dbReference type="EMBL" id="TWG86224.1"/>
    </source>
</evidence>
<gene>
    <name evidence="2" type="ORF">L602_002100000130</name>
</gene>
<evidence type="ECO:0000256" key="1">
    <source>
        <dbReference type="SAM" id="Phobius"/>
    </source>
</evidence>
<comment type="caution">
    <text evidence="2">The sequence shown here is derived from an EMBL/GenBank/DDBJ whole genome shotgun (WGS) entry which is preliminary data.</text>
</comment>
<name>A0A562BLY7_9BURK</name>
<organism evidence="2 3">
    <name type="scientific">Cupriavidus gilardii J11</name>
    <dbReference type="NCBI Taxonomy" id="936133"/>
    <lineage>
        <taxon>Bacteria</taxon>
        <taxon>Pseudomonadati</taxon>
        <taxon>Pseudomonadota</taxon>
        <taxon>Betaproteobacteria</taxon>
        <taxon>Burkholderiales</taxon>
        <taxon>Burkholderiaceae</taxon>
        <taxon>Cupriavidus</taxon>
    </lineage>
</organism>
<accession>A0A562BLY7</accession>